<keyword evidence="2" id="KW-0489">Methyltransferase</keyword>
<dbReference type="GO" id="GO:0032259">
    <property type="term" value="P:methylation"/>
    <property type="evidence" value="ECO:0007669"/>
    <property type="project" value="UniProtKB-KW"/>
</dbReference>
<dbReference type="Pfam" id="PF13489">
    <property type="entry name" value="Methyltransf_23"/>
    <property type="match status" value="1"/>
</dbReference>
<evidence type="ECO:0000313" key="2">
    <source>
        <dbReference type="EMBL" id="RNL83431.1"/>
    </source>
</evidence>
<dbReference type="RefSeq" id="WP_123216884.1">
    <property type="nucleotide sequence ID" value="NZ_RJTM01000105.1"/>
</dbReference>
<dbReference type="OrthoDB" id="2370471at2"/>
<keyword evidence="3" id="KW-1185">Reference proteome</keyword>
<dbReference type="Proteomes" id="UP000267469">
    <property type="component" value="Unassembled WGS sequence"/>
</dbReference>
<dbReference type="EMBL" id="RJTM01000105">
    <property type="protein sequence ID" value="RNL83431.1"/>
    <property type="molecule type" value="Genomic_DNA"/>
</dbReference>
<dbReference type="InterPro" id="IPR029063">
    <property type="entry name" value="SAM-dependent_MTases_sf"/>
</dbReference>
<dbReference type="AlphaFoldDB" id="A0A3N0E6F5"/>
<sequence>MDKTENSVYLKCKDHTVSGEIFSLLWDEKYKMLRTYPAPDAEKLPAYYQSEDYISHTDSKRSLFEKVYHLVKNYALKQKLKYILSENPEKGKLLDIGAGTGDFLNVAKNDGWKVEGIEPNASARKRSAEKGIPLREHSDASFVEENISGYDVITMWHVLEHVPDLEMQLRQIKKMLKDNGTLFVAVPNFRSFDASHYGEFWAAYDVPRHLWHFSSETMTLLFEERGMKVIRKIPMKFDAFYVSLLSEKYKTGKMNFFRAFYTGWRSNQKALRSGEYSSFIYVIKQLNK</sequence>
<protein>
    <submittedName>
        <fullName evidence="2">Class I SAM-dependent methyltransferase</fullName>
    </submittedName>
</protein>
<dbReference type="CDD" id="cd02440">
    <property type="entry name" value="AdoMet_MTases"/>
    <property type="match status" value="1"/>
</dbReference>
<proteinExistence type="predicted"/>
<accession>A0A3N0E6F5</accession>
<dbReference type="Gene3D" id="3.40.50.150">
    <property type="entry name" value="Vaccinia Virus protein VP39"/>
    <property type="match status" value="1"/>
</dbReference>
<gene>
    <name evidence="2" type="ORF">ED312_15250</name>
</gene>
<keyword evidence="1 2" id="KW-0808">Transferase</keyword>
<comment type="caution">
    <text evidence="2">The sequence shown here is derived from an EMBL/GenBank/DDBJ whole genome shotgun (WGS) entry which is preliminary data.</text>
</comment>
<dbReference type="GO" id="GO:0008168">
    <property type="term" value="F:methyltransferase activity"/>
    <property type="evidence" value="ECO:0007669"/>
    <property type="project" value="UniProtKB-KW"/>
</dbReference>
<evidence type="ECO:0000313" key="3">
    <source>
        <dbReference type="Proteomes" id="UP000267469"/>
    </source>
</evidence>
<name>A0A3N0E6F5_SINP1</name>
<reference evidence="2 3" key="1">
    <citation type="submission" date="2018-10" db="EMBL/GenBank/DDBJ databases">
        <title>Sinomicrobium pectinilyticum sp. nov., a pectinase-producing bacterium isolated from alkaline and saline soil, and emended description of the genus Sinomicrobium.</title>
        <authorList>
            <person name="Cheng B."/>
            <person name="Li C."/>
            <person name="Lai Q."/>
            <person name="Du M."/>
            <person name="Shao Z."/>
            <person name="Xu P."/>
            <person name="Yang C."/>
        </authorList>
    </citation>
    <scope>NUCLEOTIDE SEQUENCE [LARGE SCALE GENOMIC DNA]</scope>
    <source>
        <strain evidence="2 3">5DNS001</strain>
    </source>
</reference>
<dbReference type="PANTHER" id="PTHR43861:SF3">
    <property type="entry name" value="PUTATIVE (AFU_ORTHOLOGUE AFUA_2G14390)-RELATED"/>
    <property type="match status" value="1"/>
</dbReference>
<dbReference type="SUPFAM" id="SSF53335">
    <property type="entry name" value="S-adenosyl-L-methionine-dependent methyltransferases"/>
    <property type="match status" value="1"/>
</dbReference>
<evidence type="ECO:0000256" key="1">
    <source>
        <dbReference type="ARBA" id="ARBA00022679"/>
    </source>
</evidence>
<dbReference type="PANTHER" id="PTHR43861">
    <property type="entry name" value="TRANS-ACONITATE 2-METHYLTRANSFERASE-RELATED"/>
    <property type="match status" value="1"/>
</dbReference>
<organism evidence="2 3">
    <name type="scientific">Sinomicrobium pectinilyticum</name>
    <dbReference type="NCBI Taxonomy" id="1084421"/>
    <lineage>
        <taxon>Bacteria</taxon>
        <taxon>Pseudomonadati</taxon>
        <taxon>Bacteroidota</taxon>
        <taxon>Flavobacteriia</taxon>
        <taxon>Flavobacteriales</taxon>
        <taxon>Flavobacteriaceae</taxon>
        <taxon>Sinomicrobium</taxon>
    </lineage>
</organism>